<evidence type="ECO:0000256" key="4">
    <source>
        <dbReference type="ARBA" id="ARBA00035204"/>
    </source>
</evidence>
<evidence type="ECO:0000256" key="1">
    <source>
        <dbReference type="ARBA" id="ARBA00009254"/>
    </source>
</evidence>
<accession>A0A1F6CJP1</accession>
<dbReference type="Proteomes" id="UP000178370">
    <property type="component" value="Unassembled WGS sequence"/>
</dbReference>
<dbReference type="GO" id="GO:1990904">
    <property type="term" value="C:ribonucleoprotein complex"/>
    <property type="evidence" value="ECO:0007669"/>
    <property type="project" value="UniProtKB-KW"/>
</dbReference>
<dbReference type="NCBIfam" id="TIGR00012">
    <property type="entry name" value="L29"/>
    <property type="match status" value="1"/>
</dbReference>
<dbReference type="GO" id="GO:0003735">
    <property type="term" value="F:structural constituent of ribosome"/>
    <property type="evidence" value="ECO:0007669"/>
    <property type="project" value="InterPro"/>
</dbReference>
<dbReference type="GO" id="GO:0005840">
    <property type="term" value="C:ribosome"/>
    <property type="evidence" value="ECO:0007669"/>
    <property type="project" value="UniProtKB-KW"/>
</dbReference>
<reference evidence="6 7" key="1">
    <citation type="journal article" date="2016" name="Nat. Commun.">
        <title>Thousands of microbial genomes shed light on interconnected biogeochemical processes in an aquifer system.</title>
        <authorList>
            <person name="Anantharaman K."/>
            <person name="Brown C.T."/>
            <person name="Hug L.A."/>
            <person name="Sharon I."/>
            <person name="Castelle C.J."/>
            <person name="Probst A.J."/>
            <person name="Thomas B.C."/>
            <person name="Singh A."/>
            <person name="Wilkins M.J."/>
            <person name="Karaoz U."/>
            <person name="Brodie E.L."/>
            <person name="Williams K.H."/>
            <person name="Hubbard S.S."/>
            <person name="Banfield J.F."/>
        </authorList>
    </citation>
    <scope>NUCLEOTIDE SEQUENCE [LARGE SCALE GENOMIC DNA]</scope>
</reference>
<gene>
    <name evidence="5" type="primary">rpmC</name>
    <name evidence="6" type="ORF">A2763_03950</name>
</gene>
<dbReference type="Pfam" id="PF00831">
    <property type="entry name" value="Ribosomal_L29"/>
    <property type="match status" value="1"/>
</dbReference>
<name>A0A1F6CJP1_9BACT</name>
<comment type="caution">
    <text evidence="6">The sequence shown here is derived from an EMBL/GenBank/DDBJ whole genome shotgun (WGS) entry which is preliminary data.</text>
</comment>
<keyword evidence="3 5" id="KW-0687">Ribonucleoprotein</keyword>
<protein>
    <recommendedName>
        <fullName evidence="4 5">Large ribosomal subunit protein uL29</fullName>
    </recommendedName>
</protein>
<evidence type="ECO:0000256" key="3">
    <source>
        <dbReference type="ARBA" id="ARBA00023274"/>
    </source>
</evidence>
<dbReference type="EMBL" id="MFKV01000031">
    <property type="protein sequence ID" value="OGG49449.1"/>
    <property type="molecule type" value="Genomic_DNA"/>
</dbReference>
<dbReference type="GO" id="GO:0006412">
    <property type="term" value="P:translation"/>
    <property type="evidence" value="ECO:0007669"/>
    <property type="project" value="UniProtKB-UniRule"/>
</dbReference>
<evidence type="ECO:0000313" key="7">
    <source>
        <dbReference type="Proteomes" id="UP000178370"/>
    </source>
</evidence>
<evidence type="ECO:0000256" key="2">
    <source>
        <dbReference type="ARBA" id="ARBA00022980"/>
    </source>
</evidence>
<evidence type="ECO:0000256" key="5">
    <source>
        <dbReference type="HAMAP-Rule" id="MF_00374"/>
    </source>
</evidence>
<proteinExistence type="inferred from homology"/>
<evidence type="ECO:0000313" key="6">
    <source>
        <dbReference type="EMBL" id="OGG49449.1"/>
    </source>
</evidence>
<dbReference type="InterPro" id="IPR036049">
    <property type="entry name" value="Ribosomal_uL29_sf"/>
</dbReference>
<dbReference type="Gene3D" id="1.10.287.310">
    <property type="match status" value="1"/>
</dbReference>
<keyword evidence="2 5" id="KW-0689">Ribosomal protein</keyword>
<dbReference type="SUPFAM" id="SSF46561">
    <property type="entry name" value="Ribosomal protein L29 (L29p)"/>
    <property type="match status" value="1"/>
</dbReference>
<comment type="similarity">
    <text evidence="1 5">Belongs to the universal ribosomal protein uL29 family.</text>
</comment>
<dbReference type="HAMAP" id="MF_00374">
    <property type="entry name" value="Ribosomal_uL29"/>
    <property type="match status" value="1"/>
</dbReference>
<organism evidence="6 7">
    <name type="scientific">Candidatus Kaiserbacteria bacterium RIFCSPHIGHO2_01_FULL_54_36</name>
    <dbReference type="NCBI Taxonomy" id="1798482"/>
    <lineage>
        <taxon>Bacteria</taxon>
        <taxon>Candidatus Kaiseribacteriota</taxon>
    </lineage>
</organism>
<dbReference type="InterPro" id="IPR001854">
    <property type="entry name" value="Ribosomal_uL29"/>
</dbReference>
<dbReference type="STRING" id="1798482.A2763_03950"/>
<sequence length="67" mass="7718">MMDFSKQDVAELQKAIADKREALRVFRFGGAGSRTRNVREGRALRREIAQILTELRARELDSKRNNA</sequence>
<dbReference type="AlphaFoldDB" id="A0A1F6CJP1"/>